<protein>
    <submittedName>
        <fullName evidence="5">Peptide chain release factor-like protein</fullName>
    </submittedName>
</protein>
<dbReference type="RefSeq" id="WP_164361387.1">
    <property type="nucleotide sequence ID" value="NZ_CP066776.1"/>
</dbReference>
<dbReference type="PANTHER" id="PTHR46203">
    <property type="entry name" value="PROBABLE PEPTIDE CHAIN RELEASE FACTOR C12ORF65"/>
    <property type="match status" value="1"/>
</dbReference>
<name>A0A6B3L789_9BACT</name>
<dbReference type="InterPro" id="IPR045853">
    <property type="entry name" value="Pep_chain_release_fac_I_sf"/>
</dbReference>
<gene>
    <name evidence="5" type="ORF">G3M56_006680</name>
</gene>
<dbReference type="AlphaFoldDB" id="A0A6B3L789"/>
<feature type="compositionally biased region" description="Basic residues" evidence="3">
    <location>
        <begin position="100"/>
        <end position="138"/>
    </location>
</feature>
<keyword evidence="2" id="KW-0809">Transit peptide</keyword>
<sequence length="144" mass="16751">MTEPSQNHESDQIPCDPLSEINRRLADLGVEEEDLIERFTLGEGSGGQKINKTHSCVQLRHIGLNIDIRCQDSRSRSRNRLLARERLLEKIEELNQQHSLAKKRRRAAQRAKHRKPGAAAKKRHREAKTRHSRKKDLRRKPSQD</sequence>
<keyword evidence="6" id="KW-1185">Reference proteome</keyword>
<dbReference type="GO" id="GO:0003747">
    <property type="term" value="F:translation release factor activity"/>
    <property type="evidence" value="ECO:0007669"/>
    <property type="project" value="InterPro"/>
</dbReference>
<dbReference type="Proteomes" id="UP000475117">
    <property type="component" value="Chromosome"/>
</dbReference>
<dbReference type="EMBL" id="CP066776">
    <property type="protein sequence ID" value="QQL46256.1"/>
    <property type="molecule type" value="Genomic_DNA"/>
</dbReference>
<organism evidence="5 6">
    <name type="scientific">Sulfuriroseicoccus oceanibius</name>
    <dbReference type="NCBI Taxonomy" id="2707525"/>
    <lineage>
        <taxon>Bacteria</taxon>
        <taxon>Pseudomonadati</taxon>
        <taxon>Verrucomicrobiota</taxon>
        <taxon>Verrucomicrobiia</taxon>
        <taxon>Verrucomicrobiales</taxon>
        <taxon>Verrucomicrobiaceae</taxon>
        <taxon>Sulfuriroseicoccus</taxon>
    </lineage>
</organism>
<reference evidence="5 6" key="1">
    <citation type="submission" date="2020-12" db="EMBL/GenBank/DDBJ databases">
        <title>Sulforoseuscoccus oceanibium gen. nov., sp. nov., a representative of the phylum Verrucomicrobia with special cytoplasmic membrane, and proposal of Sulforoseuscoccusaceae fam. nov.</title>
        <authorList>
            <person name="Xi F."/>
        </authorList>
    </citation>
    <scope>NUCLEOTIDE SEQUENCE [LARGE SCALE GENOMIC DNA]</scope>
    <source>
        <strain evidence="5 6">T37</strain>
    </source>
</reference>
<dbReference type="SUPFAM" id="SSF75620">
    <property type="entry name" value="Release factor"/>
    <property type="match status" value="1"/>
</dbReference>
<evidence type="ECO:0000313" key="6">
    <source>
        <dbReference type="Proteomes" id="UP000475117"/>
    </source>
</evidence>
<dbReference type="Gene3D" id="3.30.160.20">
    <property type="match status" value="1"/>
</dbReference>
<dbReference type="PANTHER" id="PTHR46203:SF1">
    <property type="entry name" value="MITOCHONDRIAL TRANSLATION RELEASE FACTOR IN RESCUE"/>
    <property type="match status" value="1"/>
</dbReference>
<evidence type="ECO:0000259" key="4">
    <source>
        <dbReference type="Pfam" id="PF00472"/>
    </source>
</evidence>
<dbReference type="InterPro" id="IPR000352">
    <property type="entry name" value="Pep_chain_release_fac_I"/>
</dbReference>
<feature type="domain" description="Prokaryotic-type class I peptide chain release factors" evidence="4">
    <location>
        <begin position="29"/>
        <end position="138"/>
    </location>
</feature>
<feature type="region of interest" description="Disordered" evidence="3">
    <location>
        <begin position="93"/>
        <end position="144"/>
    </location>
</feature>
<dbReference type="InterPro" id="IPR052405">
    <property type="entry name" value="Mito_Transl_Release_Factor"/>
</dbReference>
<dbReference type="Pfam" id="PF00472">
    <property type="entry name" value="RF-1"/>
    <property type="match status" value="1"/>
</dbReference>
<evidence type="ECO:0000313" key="5">
    <source>
        <dbReference type="EMBL" id="QQL46256.1"/>
    </source>
</evidence>
<evidence type="ECO:0000256" key="2">
    <source>
        <dbReference type="ARBA" id="ARBA00022946"/>
    </source>
</evidence>
<dbReference type="KEGG" id="soa:G3M56_006680"/>
<evidence type="ECO:0000256" key="3">
    <source>
        <dbReference type="SAM" id="MobiDB-lite"/>
    </source>
</evidence>
<accession>A0A6B3L789</accession>
<evidence type="ECO:0000256" key="1">
    <source>
        <dbReference type="ARBA" id="ARBA00010835"/>
    </source>
</evidence>
<comment type="similarity">
    <text evidence="1">Belongs to the prokaryotic/mitochondrial release factor family.</text>
</comment>
<proteinExistence type="inferred from homology"/>